<keyword evidence="5" id="KW-1185">Reference proteome</keyword>
<evidence type="ECO:0000259" key="3">
    <source>
        <dbReference type="Pfam" id="PF22041"/>
    </source>
</evidence>
<sequence length="407" mass="46076">MPQAHHVFRRIRSFPTAVHIRQALASNARRLWTKEDGSRASLVLFDIANDRAPCSLQSAHSASSPHSQKSFSPNTIRARLALHYKGVPYTQSWISYPDIERLWAELGIPPNEGPPKGVPRCTLPVLLVRTEAFSQASLRRLDDANVVGWPKKSLDTKYGTFTPLVSTWEIAHALDSLFHDRGLHPPLFPSHQSYEQAQQIQSVITRLLPTARRLILPSVPDILDARGKEYFIRTRKQWFNVSSLDELRPQTQDETDKLWAEIESTLQPVIRTLQKSPPQEGPLLNDPLTWEDHRDDRGLGNSRYEAARRDASASVSAHAAPHERESDGRHVRYLSGASTPTYADFILMAFLAWIARVDMHTWARLTQDVGAGVLEDLWMGCLPYMRSHTYVRTLRWFKGGTPVASGM</sequence>
<dbReference type="EMBL" id="LGRB01000003">
    <property type="protein sequence ID" value="OCT55012.1"/>
    <property type="molecule type" value="Genomic_DNA"/>
</dbReference>
<dbReference type="Pfam" id="PF13409">
    <property type="entry name" value="GST_N_2"/>
    <property type="match status" value="1"/>
</dbReference>
<dbReference type="Gene3D" id="1.20.1050.10">
    <property type="match status" value="1"/>
</dbReference>
<reference evidence="5" key="1">
    <citation type="submission" date="2015-07" db="EMBL/GenBank/DDBJ databases">
        <authorList>
            <person name="Teixeira M.M."/>
            <person name="Souza R.C."/>
            <person name="Almeida L.G."/>
            <person name="Vicente V.A."/>
            <person name="de Hoog S."/>
            <person name="Bocca A.L."/>
            <person name="de Almeida S.R."/>
            <person name="Vasconcelos A.T."/>
            <person name="Felipe M.S."/>
        </authorList>
    </citation>
    <scope>NUCLEOTIDE SEQUENCE [LARGE SCALE GENOMIC DNA]</scope>
    <source>
        <strain evidence="5">KSF</strain>
    </source>
</reference>
<feature type="domain" description="Glutathione S-transferase UstS-like C-terminal" evidence="3">
    <location>
        <begin position="205"/>
        <end position="284"/>
    </location>
</feature>
<protein>
    <submittedName>
        <fullName evidence="4">Uncharacterized protein</fullName>
    </submittedName>
</protein>
<dbReference type="InterPro" id="IPR004045">
    <property type="entry name" value="Glutathione_S-Trfase_N"/>
</dbReference>
<name>A0A1C1D2L9_9EURO</name>
<dbReference type="AlphaFoldDB" id="A0A1C1D2L9"/>
<dbReference type="eggNOG" id="ENOG502SAAV">
    <property type="taxonomic scope" value="Eukaryota"/>
</dbReference>
<accession>A0A1C1D2L9</accession>
<dbReference type="VEuPathDB" id="FungiDB:G647_05102"/>
<organism evidence="4 5">
    <name type="scientific">Cladophialophora carrionii</name>
    <dbReference type="NCBI Taxonomy" id="86049"/>
    <lineage>
        <taxon>Eukaryota</taxon>
        <taxon>Fungi</taxon>
        <taxon>Dikarya</taxon>
        <taxon>Ascomycota</taxon>
        <taxon>Pezizomycotina</taxon>
        <taxon>Eurotiomycetes</taxon>
        <taxon>Chaetothyriomycetidae</taxon>
        <taxon>Chaetothyriales</taxon>
        <taxon>Herpotrichiellaceae</taxon>
        <taxon>Cladophialophora</taxon>
    </lineage>
</organism>
<proteinExistence type="predicted"/>
<dbReference type="InterPro" id="IPR054416">
    <property type="entry name" value="GST_UstS-like_C"/>
</dbReference>
<dbReference type="Gene3D" id="3.40.30.10">
    <property type="entry name" value="Glutaredoxin"/>
    <property type="match status" value="1"/>
</dbReference>
<feature type="domain" description="GST N-terminal" evidence="2">
    <location>
        <begin position="71"/>
        <end position="128"/>
    </location>
</feature>
<evidence type="ECO:0000256" key="1">
    <source>
        <dbReference type="SAM" id="MobiDB-lite"/>
    </source>
</evidence>
<dbReference type="VEuPathDB" id="FungiDB:CLCR_02984"/>
<dbReference type="OrthoDB" id="4951845at2759"/>
<dbReference type="Pfam" id="PF22041">
    <property type="entry name" value="GST_C_7"/>
    <property type="match status" value="1"/>
</dbReference>
<evidence type="ECO:0000313" key="5">
    <source>
        <dbReference type="Proteomes" id="UP000094526"/>
    </source>
</evidence>
<dbReference type="STRING" id="86049.A0A1C1D2L9"/>
<dbReference type="Proteomes" id="UP000094526">
    <property type="component" value="Unassembled WGS sequence"/>
</dbReference>
<feature type="region of interest" description="Disordered" evidence="1">
    <location>
        <begin position="274"/>
        <end position="295"/>
    </location>
</feature>
<evidence type="ECO:0000259" key="2">
    <source>
        <dbReference type="Pfam" id="PF13409"/>
    </source>
</evidence>
<gene>
    <name evidence="4" type="ORF">CLCR_02984</name>
</gene>
<evidence type="ECO:0000313" key="4">
    <source>
        <dbReference type="EMBL" id="OCT55012.1"/>
    </source>
</evidence>
<comment type="caution">
    <text evidence="4">The sequence shown here is derived from an EMBL/GenBank/DDBJ whole genome shotgun (WGS) entry which is preliminary data.</text>
</comment>